<evidence type="ECO:0000256" key="1">
    <source>
        <dbReference type="ARBA" id="ARBA00009437"/>
    </source>
</evidence>
<dbReference type="AlphaFoldDB" id="A0A356LIZ0"/>
<dbReference type="Proteomes" id="UP000264036">
    <property type="component" value="Unassembled WGS sequence"/>
</dbReference>
<dbReference type="Pfam" id="PF03466">
    <property type="entry name" value="LysR_substrate"/>
    <property type="match status" value="1"/>
</dbReference>
<feature type="domain" description="HTH lysR-type" evidence="5">
    <location>
        <begin position="13"/>
        <end position="70"/>
    </location>
</feature>
<keyword evidence="4" id="KW-0804">Transcription</keyword>
<name>A0A356LIZ0_9BURK</name>
<dbReference type="InterPro" id="IPR036390">
    <property type="entry name" value="WH_DNA-bd_sf"/>
</dbReference>
<dbReference type="Gene3D" id="3.40.190.290">
    <property type="match status" value="1"/>
</dbReference>
<reference evidence="6 7" key="1">
    <citation type="journal article" date="2018" name="Nat. Biotechnol.">
        <title>A standardized bacterial taxonomy based on genome phylogeny substantially revises the tree of life.</title>
        <authorList>
            <person name="Parks D.H."/>
            <person name="Chuvochina M."/>
            <person name="Waite D.W."/>
            <person name="Rinke C."/>
            <person name="Skarshewski A."/>
            <person name="Chaumeil P.A."/>
            <person name="Hugenholtz P."/>
        </authorList>
    </citation>
    <scope>NUCLEOTIDE SEQUENCE [LARGE SCALE GENOMIC DNA]</scope>
    <source>
        <strain evidence="6">UBA10707</strain>
    </source>
</reference>
<dbReference type="GO" id="GO:0000976">
    <property type="term" value="F:transcription cis-regulatory region binding"/>
    <property type="evidence" value="ECO:0007669"/>
    <property type="project" value="TreeGrafter"/>
</dbReference>
<protein>
    <submittedName>
        <fullName evidence="6">LysR family transcriptional regulator</fullName>
    </submittedName>
</protein>
<accession>A0A356LIZ0</accession>
<dbReference type="PROSITE" id="PS50931">
    <property type="entry name" value="HTH_LYSR"/>
    <property type="match status" value="1"/>
</dbReference>
<evidence type="ECO:0000259" key="5">
    <source>
        <dbReference type="PROSITE" id="PS50931"/>
    </source>
</evidence>
<dbReference type="PANTHER" id="PTHR30126:SF4">
    <property type="entry name" value="LYSR FAMILY TRANSCRIPTIONAL REGULATOR"/>
    <property type="match status" value="1"/>
</dbReference>
<comment type="similarity">
    <text evidence="1">Belongs to the LysR transcriptional regulatory family.</text>
</comment>
<keyword evidence="2" id="KW-0805">Transcription regulation</keyword>
<evidence type="ECO:0000256" key="2">
    <source>
        <dbReference type="ARBA" id="ARBA00023015"/>
    </source>
</evidence>
<dbReference type="EMBL" id="DOEK01000029">
    <property type="protein sequence ID" value="HBP30531.1"/>
    <property type="molecule type" value="Genomic_DNA"/>
</dbReference>
<dbReference type="Pfam" id="PF00126">
    <property type="entry name" value="HTH_1"/>
    <property type="match status" value="1"/>
</dbReference>
<sequence>MNTPPTREIHQVLTPETIQMLVLIAEKGSFAAAARELNLVPSALTYRVRQVEDALDVLLFDRKSRHATLTPAGTELINEGRQLLNSVEQIAHRVKRIATGWEPLLTISADTIVSRKVLFELCEKFFALNVPTQLRIREEVLDGTWETLIAGHSDLAIGVSSTLQSSDIHSLPLSKISFVFVVSPQHPLATAPEPLEEQLIAQYQSVAAADSARYARRISYGVQAMQRVFTVPNLHAKVLAHRMGLGCGFLPYSHAKPYLETGELIIKKVAACPRVVQSNYAWRKPAHGRAVGKGLHWWLTELESEETRQALMGDE</sequence>
<dbReference type="Gene3D" id="1.10.10.10">
    <property type="entry name" value="Winged helix-like DNA-binding domain superfamily/Winged helix DNA-binding domain"/>
    <property type="match status" value="1"/>
</dbReference>
<evidence type="ECO:0000256" key="4">
    <source>
        <dbReference type="ARBA" id="ARBA00023163"/>
    </source>
</evidence>
<evidence type="ECO:0000313" key="6">
    <source>
        <dbReference type="EMBL" id="HBP30531.1"/>
    </source>
</evidence>
<dbReference type="SUPFAM" id="SSF46785">
    <property type="entry name" value="Winged helix' DNA-binding domain"/>
    <property type="match status" value="1"/>
</dbReference>
<gene>
    <name evidence="6" type="ORF">DD666_14075</name>
</gene>
<evidence type="ECO:0000313" key="7">
    <source>
        <dbReference type="Proteomes" id="UP000264036"/>
    </source>
</evidence>
<evidence type="ECO:0000256" key="3">
    <source>
        <dbReference type="ARBA" id="ARBA00023125"/>
    </source>
</evidence>
<dbReference type="InterPro" id="IPR000847">
    <property type="entry name" value="LysR_HTH_N"/>
</dbReference>
<comment type="caution">
    <text evidence="6">The sequence shown here is derived from an EMBL/GenBank/DDBJ whole genome shotgun (WGS) entry which is preliminary data.</text>
</comment>
<dbReference type="InterPro" id="IPR005119">
    <property type="entry name" value="LysR_subst-bd"/>
</dbReference>
<dbReference type="GO" id="GO:0003700">
    <property type="term" value="F:DNA-binding transcription factor activity"/>
    <property type="evidence" value="ECO:0007669"/>
    <property type="project" value="InterPro"/>
</dbReference>
<organism evidence="6 7">
    <name type="scientific">Advenella kashmirensis</name>
    <dbReference type="NCBI Taxonomy" id="310575"/>
    <lineage>
        <taxon>Bacteria</taxon>
        <taxon>Pseudomonadati</taxon>
        <taxon>Pseudomonadota</taxon>
        <taxon>Betaproteobacteria</taxon>
        <taxon>Burkholderiales</taxon>
        <taxon>Alcaligenaceae</taxon>
    </lineage>
</organism>
<dbReference type="SUPFAM" id="SSF53850">
    <property type="entry name" value="Periplasmic binding protein-like II"/>
    <property type="match status" value="1"/>
</dbReference>
<proteinExistence type="inferred from homology"/>
<dbReference type="PANTHER" id="PTHR30126">
    <property type="entry name" value="HTH-TYPE TRANSCRIPTIONAL REGULATOR"/>
    <property type="match status" value="1"/>
</dbReference>
<dbReference type="InterPro" id="IPR036388">
    <property type="entry name" value="WH-like_DNA-bd_sf"/>
</dbReference>
<keyword evidence="3" id="KW-0238">DNA-binding</keyword>